<keyword evidence="2" id="KW-0547">Nucleotide-binding</keyword>
<dbReference type="Gene3D" id="3.40.50.300">
    <property type="entry name" value="P-loop containing nucleotide triphosphate hydrolases"/>
    <property type="match status" value="2"/>
</dbReference>
<evidence type="ECO:0000259" key="1">
    <source>
        <dbReference type="SMART" id="SM00382"/>
    </source>
</evidence>
<dbReference type="InterPro" id="IPR027417">
    <property type="entry name" value="P-loop_NTPase"/>
</dbReference>
<gene>
    <name evidence="2" type="ORF">SAMN05192553_102319</name>
</gene>
<keyword evidence="2" id="KW-0067">ATP-binding</keyword>
<dbReference type="InterPro" id="IPR010285">
    <property type="entry name" value="DNA_helicase_pif1-like_DEAD"/>
</dbReference>
<reference evidence="3" key="1">
    <citation type="submission" date="2016-10" db="EMBL/GenBank/DDBJ databases">
        <authorList>
            <person name="Varghese N."/>
            <person name="Submissions S."/>
        </authorList>
    </citation>
    <scope>NUCLEOTIDE SEQUENCE [LARGE SCALE GENOMIC DNA]</scope>
    <source>
        <strain evidence="3">IBRC-M 10761</strain>
    </source>
</reference>
<proteinExistence type="predicted"/>
<keyword evidence="2" id="KW-0347">Helicase</keyword>
<feature type="domain" description="AAA+ ATPase" evidence="1">
    <location>
        <begin position="34"/>
        <end position="223"/>
    </location>
</feature>
<dbReference type="SUPFAM" id="SSF52540">
    <property type="entry name" value="P-loop containing nucleoside triphosphate hydrolases"/>
    <property type="match status" value="2"/>
</dbReference>
<evidence type="ECO:0000313" key="2">
    <source>
        <dbReference type="EMBL" id="SEJ08688.1"/>
    </source>
</evidence>
<dbReference type="RefSeq" id="WP_092171060.1">
    <property type="nucleotide sequence ID" value="NZ_FNZH01000002.1"/>
</dbReference>
<accession>A0A1H6VVI5</accession>
<dbReference type="OrthoDB" id="9763659at2"/>
<protein>
    <submittedName>
        <fullName evidence="2">Helicase</fullName>
    </submittedName>
</protein>
<organism evidence="2 3">
    <name type="scientific">Cyclobacterium xiamenense</name>
    <dbReference type="NCBI Taxonomy" id="1297121"/>
    <lineage>
        <taxon>Bacteria</taxon>
        <taxon>Pseudomonadati</taxon>
        <taxon>Bacteroidota</taxon>
        <taxon>Cytophagia</taxon>
        <taxon>Cytophagales</taxon>
        <taxon>Cyclobacteriaceae</taxon>
        <taxon>Cyclobacterium</taxon>
    </lineage>
</organism>
<dbReference type="SMART" id="SM00382">
    <property type="entry name" value="AAA"/>
    <property type="match status" value="1"/>
</dbReference>
<dbReference type="PANTHER" id="PTHR47642:SF6">
    <property type="entry name" value="ATP-DEPENDENT DNA HELICASE"/>
    <property type="match status" value="1"/>
</dbReference>
<dbReference type="CDD" id="cd18809">
    <property type="entry name" value="SF1_C_RecD"/>
    <property type="match status" value="1"/>
</dbReference>
<evidence type="ECO:0000313" key="3">
    <source>
        <dbReference type="Proteomes" id="UP000199403"/>
    </source>
</evidence>
<name>A0A1H6VVI5_9BACT</name>
<dbReference type="AlphaFoldDB" id="A0A1H6VVI5"/>
<dbReference type="Gene3D" id="2.30.30.940">
    <property type="match status" value="1"/>
</dbReference>
<dbReference type="FunFam" id="3.40.50.300:FF:001498">
    <property type="entry name" value="ATP-dependent DNA helicase"/>
    <property type="match status" value="1"/>
</dbReference>
<dbReference type="Pfam" id="PF05970">
    <property type="entry name" value="PIF1"/>
    <property type="match status" value="1"/>
</dbReference>
<dbReference type="EMBL" id="FNZH01000002">
    <property type="protein sequence ID" value="SEJ08688.1"/>
    <property type="molecule type" value="Genomic_DNA"/>
</dbReference>
<keyword evidence="3" id="KW-1185">Reference proteome</keyword>
<dbReference type="PANTHER" id="PTHR47642">
    <property type="entry name" value="ATP-DEPENDENT DNA HELICASE"/>
    <property type="match status" value="1"/>
</dbReference>
<dbReference type="Proteomes" id="UP000199403">
    <property type="component" value="Unassembled WGS sequence"/>
</dbReference>
<dbReference type="GO" id="GO:0000723">
    <property type="term" value="P:telomere maintenance"/>
    <property type="evidence" value="ECO:0007669"/>
    <property type="project" value="InterPro"/>
</dbReference>
<dbReference type="InterPro" id="IPR003593">
    <property type="entry name" value="AAA+_ATPase"/>
</dbReference>
<dbReference type="STRING" id="1416801.SAMN05192553_102319"/>
<dbReference type="InterPro" id="IPR051055">
    <property type="entry name" value="PIF1_helicase"/>
</dbReference>
<dbReference type="GO" id="GO:0006281">
    <property type="term" value="P:DNA repair"/>
    <property type="evidence" value="ECO:0007669"/>
    <property type="project" value="InterPro"/>
</dbReference>
<dbReference type="GO" id="GO:0003678">
    <property type="term" value="F:DNA helicase activity"/>
    <property type="evidence" value="ECO:0007669"/>
    <property type="project" value="InterPro"/>
</dbReference>
<sequence>MTFLKAFFRREFEARGLDMSNEPFIQALEIVLHTNKSLFLTGRAGTGKTTFLHTLRRINTSKNTVVVAPTGVAAINAKGKTIHSFFKIDPRQLFLPGDPRLQPKASGSSGSIFDTFRYSKSRLSLIKNLDLLVIDEISMVRVELLDVLDQVLRLFRRKRHLPFGGVQLLLIGDPFQLPPVVRENDWSLLSSHYETRFFFSSHAFQQLQPYHISLKKIYRQKDEVFKDLLNRIRESRHTYEDIAFLNQRAAAYRFDLLDEGYIMLGTHNHSIRQINQQKLDMLETEERLYSASLEGDFPPTMAPFDPIDLTLKVGAQVIFMKNNPEKKYFNGMIGKVVEMEENKVTVENNEGALLEVEREVWEHVDFTFDEKEGRVHAEVIGKFTQFPLKLAWAITVHKSQGLTFDKCIVDIGRSFEAGQVYVALSRCTSLEGLVLRAPIGMQSVKVSQDSLNFSLQRQEESQIEEELKEQRAFASLPFAFDAYRKGDLSTANAIFQEVQRIHDITVYAKWKQFQQLRPWLDLRQTQKKSS</sequence>
<keyword evidence="2" id="KW-0378">Hydrolase</keyword>